<evidence type="ECO:0000313" key="5">
    <source>
        <dbReference type="Proteomes" id="UP000547458"/>
    </source>
</evidence>
<keyword evidence="5" id="KW-1185">Reference proteome</keyword>
<evidence type="ECO:0000313" key="4">
    <source>
        <dbReference type="EMBL" id="NJC21450.1"/>
    </source>
</evidence>
<dbReference type="InterPro" id="IPR049730">
    <property type="entry name" value="SNF2/RAD54-like_C"/>
</dbReference>
<keyword evidence="4" id="KW-0547">Nucleotide-binding</keyword>
<dbReference type="EMBL" id="JAATJL010000001">
    <property type="protein sequence ID" value="NJC21450.1"/>
    <property type="molecule type" value="Genomic_DNA"/>
</dbReference>
<reference evidence="4 5" key="1">
    <citation type="submission" date="2020-03" db="EMBL/GenBank/DDBJ databases">
        <title>Sequencing the genomes of 1000 actinobacteria strains.</title>
        <authorList>
            <person name="Klenk H.-P."/>
        </authorList>
    </citation>
    <scope>NUCLEOTIDE SEQUENCE [LARGE SCALE GENOMIC DNA]</scope>
    <source>
        <strain evidence="4 5">DSM 16403</strain>
    </source>
</reference>
<dbReference type="PROSITE" id="PS51194">
    <property type="entry name" value="HELICASE_CTER"/>
    <property type="match status" value="1"/>
</dbReference>
<dbReference type="Pfam" id="PF00176">
    <property type="entry name" value="SNF2-rel_dom"/>
    <property type="match status" value="1"/>
</dbReference>
<keyword evidence="4" id="KW-0067">ATP-binding</keyword>
<proteinExistence type="predicted"/>
<organism evidence="4 5">
    <name type="scientific">Arthrobacter pigmenti</name>
    <dbReference type="NCBI Taxonomy" id="271432"/>
    <lineage>
        <taxon>Bacteria</taxon>
        <taxon>Bacillati</taxon>
        <taxon>Actinomycetota</taxon>
        <taxon>Actinomycetes</taxon>
        <taxon>Micrococcales</taxon>
        <taxon>Micrococcaceae</taxon>
        <taxon>Arthrobacter</taxon>
    </lineage>
</organism>
<dbReference type="GO" id="GO:0005524">
    <property type="term" value="F:ATP binding"/>
    <property type="evidence" value="ECO:0007669"/>
    <property type="project" value="InterPro"/>
</dbReference>
<dbReference type="Proteomes" id="UP000547458">
    <property type="component" value="Unassembled WGS sequence"/>
</dbReference>
<evidence type="ECO:0000256" key="1">
    <source>
        <dbReference type="ARBA" id="ARBA00022801"/>
    </source>
</evidence>
<dbReference type="GO" id="GO:0016787">
    <property type="term" value="F:hydrolase activity"/>
    <property type="evidence" value="ECO:0007669"/>
    <property type="project" value="UniProtKB-KW"/>
</dbReference>
<sequence>MSLYVKPLQLSDSGNWIAGQLRWDIFQGGHSSGYNEAHWDWMRTFTLIGRRGYNYGYGRDQTMKLSDFKNPLLWDLLAQARQAGVKLLGADKVQTVTLCKSVSVHLDVVSDGSGLSLSPYAEIDGEALDPTALGVIGSPAHGLFFWNNEEARRSLTGRHITLAPTTGPLHEALSSLIAAREPLQIPDAGRQAFLDDYYPQLRHRISVISRDGSVALPDIAPPALLLTITYTPAPPSSGMRSRHKQDSPQGHITLSWSWEYMFGRTTTTHPLLDDGTGYRDRTAESETLAAVAGLLDGFRAVWYEAFPRPDEGFPGRSAPIELHGVAAARFVAELVPALGALEQLVRVVQSDDVPDYTELTDRPQVSVRTAETEDRDWFDLGVSVSLGGFDVPFVDLFRALALDEPHLLLPGGGYFALNQPEFEQLRKLIEEARSLQEKDDDGLRISRFQAGLWEDFTELAASTEQAESWRASVSALLELSEVPVRDVPGGIDAVLRPYQLEGFSWLAFLWEHGLGGVLADDMGLGKTLQTLALIAHTREVGHETRPFLVVAPTSVVPNWAAEAHRFAPHLRTGAVMDTLRRSGADPAGLAGGNDVVVVSYTLFRLDYEAYSAQEWAGLILDEAQFVKNPLTRASQNARSFPAPFKLAITGTPMENNLMELWSLFAIAAPGLFPSSRKFAEYYQRPIEKDSDAERLAQLRCRIRPLITRRTKELVAKDLPPKQEQVLELELAPRHRTVYQRHLQRERQKVLGLLDDMNKNRFEIFRSLTMLRRLSLDASLVDEKYASVPSSKLDALFEQLEDIVAEGHRALIFSQFTSFLGKAAERLEAAGVEYAYLDGKTRRRAQVVEKFKSGQAPVFLISLKAGGFGLNLAEADYCFLLDPWWNPASENQAVDRAHRIGQKRNVMVYRLVAKDTIEEKVMALKEKKAKLFTAVMDDDAMFSSALTASDVRSLFE</sequence>
<dbReference type="Pfam" id="PF00271">
    <property type="entry name" value="Helicase_C"/>
    <property type="match status" value="1"/>
</dbReference>
<keyword evidence="4" id="KW-0347">Helicase</keyword>
<dbReference type="SMART" id="SM00490">
    <property type="entry name" value="HELICc"/>
    <property type="match status" value="1"/>
</dbReference>
<dbReference type="AlphaFoldDB" id="A0A846RID1"/>
<dbReference type="CDD" id="cd18793">
    <property type="entry name" value="SF2_C_SNF"/>
    <property type="match status" value="1"/>
</dbReference>
<gene>
    <name evidence="4" type="ORF">BJ994_000526</name>
</gene>
<evidence type="ECO:0000259" key="2">
    <source>
        <dbReference type="PROSITE" id="PS51192"/>
    </source>
</evidence>
<dbReference type="Gene3D" id="3.40.50.300">
    <property type="entry name" value="P-loop containing nucleotide triphosphate hydrolases"/>
    <property type="match status" value="1"/>
</dbReference>
<feature type="domain" description="Helicase ATP-binding" evidence="2">
    <location>
        <begin position="507"/>
        <end position="670"/>
    </location>
</feature>
<dbReference type="Gene3D" id="3.40.50.10810">
    <property type="entry name" value="Tandem AAA-ATPase domain"/>
    <property type="match status" value="1"/>
</dbReference>
<dbReference type="RefSeq" id="WP_245192230.1">
    <property type="nucleotide sequence ID" value="NZ_JAATJL010000001.1"/>
</dbReference>
<accession>A0A846RID1</accession>
<dbReference type="PANTHER" id="PTHR10799">
    <property type="entry name" value="SNF2/RAD54 HELICASE FAMILY"/>
    <property type="match status" value="1"/>
</dbReference>
<dbReference type="InterPro" id="IPR038718">
    <property type="entry name" value="SNF2-like_sf"/>
</dbReference>
<feature type="domain" description="Helicase C-terminal" evidence="3">
    <location>
        <begin position="791"/>
        <end position="946"/>
    </location>
</feature>
<protein>
    <submittedName>
        <fullName evidence="4">Superfamily II DNA or RNA helicase</fullName>
    </submittedName>
</protein>
<name>A0A846RID1_9MICC</name>
<dbReference type="SUPFAM" id="SSF52540">
    <property type="entry name" value="P-loop containing nucleoside triphosphate hydrolases"/>
    <property type="match status" value="2"/>
</dbReference>
<dbReference type="InterPro" id="IPR001650">
    <property type="entry name" value="Helicase_C-like"/>
</dbReference>
<comment type="caution">
    <text evidence="4">The sequence shown here is derived from an EMBL/GenBank/DDBJ whole genome shotgun (WGS) entry which is preliminary data.</text>
</comment>
<dbReference type="CDD" id="cd18012">
    <property type="entry name" value="DEXQc_arch_SWI2_SNF2"/>
    <property type="match status" value="1"/>
</dbReference>
<dbReference type="GO" id="GO:0004386">
    <property type="term" value="F:helicase activity"/>
    <property type="evidence" value="ECO:0007669"/>
    <property type="project" value="UniProtKB-KW"/>
</dbReference>
<dbReference type="SMART" id="SM00487">
    <property type="entry name" value="DEXDc"/>
    <property type="match status" value="1"/>
</dbReference>
<keyword evidence="1" id="KW-0378">Hydrolase</keyword>
<dbReference type="PROSITE" id="PS51192">
    <property type="entry name" value="HELICASE_ATP_BIND_1"/>
    <property type="match status" value="1"/>
</dbReference>
<dbReference type="InterPro" id="IPR014001">
    <property type="entry name" value="Helicase_ATP-bd"/>
</dbReference>
<dbReference type="InterPro" id="IPR027417">
    <property type="entry name" value="P-loop_NTPase"/>
</dbReference>
<evidence type="ECO:0000259" key="3">
    <source>
        <dbReference type="PROSITE" id="PS51194"/>
    </source>
</evidence>
<dbReference type="InterPro" id="IPR000330">
    <property type="entry name" value="SNF2_N"/>
</dbReference>